<evidence type="ECO:0000313" key="1">
    <source>
        <dbReference type="EMBL" id="BCB07242.1"/>
    </source>
</evidence>
<organism evidence="1 2">
    <name type="scientific">Halomonas hydrothermalis</name>
    <dbReference type="NCBI Taxonomy" id="115561"/>
    <lineage>
        <taxon>Bacteria</taxon>
        <taxon>Pseudomonadati</taxon>
        <taxon>Pseudomonadota</taxon>
        <taxon>Gammaproteobacteria</taxon>
        <taxon>Oceanospirillales</taxon>
        <taxon>Halomonadaceae</taxon>
        <taxon>Halomonas</taxon>
    </lineage>
</organism>
<dbReference type="AlphaFoldDB" id="A0A6F8U1A9"/>
<name>A0A6F8U1A9_9GAMM</name>
<sequence>MVTHRRISRTQFLGYLKKLEQEAPVPELKLHQAARQFGLMIDDLLDGAERQHVKRNLVTYTGIAPGVIDQWRAAVDVEHASSRIDQAALGNSHNARVSGVMLTVRSRRQFGWSATTP</sequence>
<gene>
    <name evidence="1" type="ORF">HHSLTHF2_11320</name>
</gene>
<proteinExistence type="predicted"/>
<dbReference type="RefSeq" id="WP_232060339.1">
    <property type="nucleotide sequence ID" value="NZ_AP022843.1"/>
</dbReference>
<keyword evidence="2" id="KW-1185">Reference proteome</keyword>
<dbReference type="Proteomes" id="UP000502259">
    <property type="component" value="Chromosome"/>
</dbReference>
<evidence type="ECO:0000313" key="2">
    <source>
        <dbReference type="Proteomes" id="UP000502259"/>
    </source>
</evidence>
<reference evidence="1 2" key="1">
    <citation type="submission" date="2020-03" db="EMBL/GenBank/DDBJ databases">
        <title>Complete Genome Sequence of Halomonas hydrothermalis Strain Slthf2, Halophilic Bacterium Isolated from Deep-Sea Hydrothermal-Vent Environments.</title>
        <authorList>
            <person name="Takeyama N."/>
            <person name="Huang M."/>
            <person name="Sato K."/>
            <person name="Galipon J."/>
            <person name="Arakawa K."/>
        </authorList>
    </citation>
    <scope>NUCLEOTIDE SEQUENCE [LARGE SCALE GENOMIC DNA]</scope>
    <source>
        <strain evidence="1 2">Slthf2</strain>
    </source>
</reference>
<accession>A0A6F8U1A9</accession>
<dbReference type="EMBL" id="AP022843">
    <property type="protein sequence ID" value="BCB07242.1"/>
    <property type="molecule type" value="Genomic_DNA"/>
</dbReference>
<protein>
    <submittedName>
        <fullName evidence="1">Uncharacterized protein</fullName>
    </submittedName>
</protein>